<dbReference type="EMBL" id="JAARRL010000021">
    <property type="protein sequence ID" value="MBC1501348.1"/>
    <property type="molecule type" value="Genomic_DNA"/>
</dbReference>
<dbReference type="EMBL" id="CP011102">
    <property type="protein sequence ID" value="AQY50890.1"/>
    <property type="molecule type" value="Genomic_DNA"/>
</dbReference>
<feature type="domain" description="ABM" evidence="1">
    <location>
        <begin position="2"/>
        <end position="90"/>
    </location>
</feature>
<dbReference type="SUPFAM" id="SSF54909">
    <property type="entry name" value="Dimeric alpha+beta barrel"/>
    <property type="match status" value="1"/>
</dbReference>
<dbReference type="InterPro" id="IPR007138">
    <property type="entry name" value="ABM_dom"/>
</dbReference>
<name>A0A1S7FU43_9LIST</name>
<reference evidence="4" key="1">
    <citation type="submission" date="2015-03" db="EMBL/GenBank/DDBJ databases">
        <authorList>
            <person name="Ferrari E."/>
            <person name="Walter M.C."/>
            <person name="Huptas C."/>
            <person name="Scherer S."/>
            <person name="Mueller-Herbst S."/>
        </authorList>
    </citation>
    <scope>NUCLEOTIDE SEQUENCE [LARGE SCALE GENOMIC DNA]</scope>
    <source>
        <strain evidence="4">LWP01</strain>
    </source>
</reference>
<dbReference type="Proteomes" id="UP000223060">
    <property type="component" value="Chromosome"/>
</dbReference>
<dbReference type="PANTHER" id="PTHR33336:SF3">
    <property type="entry name" value="ABM DOMAIN-CONTAINING PROTEIN"/>
    <property type="match status" value="1"/>
</dbReference>
<keyword evidence="3" id="KW-0560">Oxidoreductase</keyword>
<evidence type="ECO:0000313" key="4">
    <source>
        <dbReference type="Proteomes" id="UP000223060"/>
    </source>
</evidence>
<organism evidence="2 4">
    <name type="scientific">Listeria weihenstephanensis</name>
    <dbReference type="NCBI Taxonomy" id="1006155"/>
    <lineage>
        <taxon>Bacteria</taxon>
        <taxon>Bacillati</taxon>
        <taxon>Bacillota</taxon>
        <taxon>Bacilli</taxon>
        <taxon>Bacillales</taxon>
        <taxon>Listeriaceae</taxon>
        <taxon>Listeria</taxon>
    </lineage>
</organism>
<reference evidence="3 5" key="3">
    <citation type="submission" date="2020-03" db="EMBL/GenBank/DDBJ databases">
        <title>Soil Listeria distribution.</title>
        <authorList>
            <person name="Liao J."/>
            <person name="Wiedmann M."/>
        </authorList>
    </citation>
    <scope>NUCLEOTIDE SEQUENCE [LARGE SCALE GENOMIC DNA]</scope>
    <source>
        <strain evidence="3 5">FSL L7-1523</strain>
    </source>
</reference>
<protein>
    <submittedName>
        <fullName evidence="3">Antibiotic biosynthesis monooxygenase</fullName>
    </submittedName>
</protein>
<evidence type="ECO:0000313" key="3">
    <source>
        <dbReference type="EMBL" id="MBC1501348.1"/>
    </source>
</evidence>
<dbReference type="InterPro" id="IPR050744">
    <property type="entry name" value="AI-2_Isomerase_LsrG"/>
</dbReference>
<dbReference type="Gene3D" id="3.30.70.100">
    <property type="match status" value="1"/>
</dbReference>
<sequence>MLVIQAKLEVQEDKIAAFLKEVEPLIEASKAESGNAGYTLTRSVEKSTEFYMIEQWEDVAAIEAHNKSEHFQAFQAGVGSLLSAPPAIQVLSKVEGK</sequence>
<evidence type="ECO:0000313" key="5">
    <source>
        <dbReference type="Proteomes" id="UP000564536"/>
    </source>
</evidence>
<evidence type="ECO:0000313" key="2">
    <source>
        <dbReference type="EMBL" id="AQY50890.1"/>
    </source>
</evidence>
<keyword evidence="4" id="KW-1185">Reference proteome</keyword>
<dbReference type="KEGG" id="lwi:UE46_07450"/>
<proteinExistence type="predicted"/>
<dbReference type="Pfam" id="PF03992">
    <property type="entry name" value="ABM"/>
    <property type="match status" value="1"/>
</dbReference>
<evidence type="ECO:0000259" key="1">
    <source>
        <dbReference type="PROSITE" id="PS51725"/>
    </source>
</evidence>
<gene>
    <name evidence="3" type="ORF">HB943_12115</name>
    <name evidence="2" type="ORF">UE46_07450</name>
</gene>
<dbReference type="RefSeq" id="WP_036060075.1">
    <property type="nucleotide sequence ID" value="NZ_CP011102.1"/>
</dbReference>
<dbReference type="InterPro" id="IPR011008">
    <property type="entry name" value="Dimeric_a/b-barrel"/>
</dbReference>
<dbReference type="PANTHER" id="PTHR33336">
    <property type="entry name" value="QUINOL MONOOXYGENASE YGIN-RELATED"/>
    <property type="match status" value="1"/>
</dbReference>
<dbReference type="PROSITE" id="PS51725">
    <property type="entry name" value="ABM"/>
    <property type="match status" value="1"/>
</dbReference>
<dbReference type="Proteomes" id="UP000564536">
    <property type="component" value="Unassembled WGS sequence"/>
</dbReference>
<accession>A0A1S7FU43</accession>
<reference evidence="2" key="2">
    <citation type="submission" date="2015-03" db="EMBL/GenBank/DDBJ databases">
        <authorList>
            <person name="Murphy D."/>
        </authorList>
    </citation>
    <scope>NUCLEOTIDE SEQUENCE [LARGE SCALE GENOMIC DNA]</scope>
    <source>
        <strain evidence="2">WS 4560</strain>
    </source>
</reference>
<keyword evidence="3" id="KW-0503">Monooxygenase</keyword>
<dbReference type="AlphaFoldDB" id="A0A1S7FU43"/>
<dbReference type="GO" id="GO:0004497">
    <property type="term" value="F:monooxygenase activity"/>
    <property type="evidence" value="ECO:0007669"/>
    <property type="project" value="UniProtKB-KW"/>
</dbReference>